<keyword evidence="3 6" id="KW-0732">Signal</keyword>
<dbReference type="SUPFAM" id="SSF56300">
    <property type="entry name" value="Metallo-dependent phosphatases"/>
    <property type="match status" value="1"/>
</dbReference>
<dbReference type="EnsemblMetazoa" id="XM_004928801.4">
    <property type="protein sequence ID" value="XP_004928858.1"/>
    <property type="gene ID" value="LOC101744472"/>
</dbReference>
<dbReference type="Proteomes" id="UP000005204">
    <property type="component" value="Unassembled WGS sequence"/>
</dbReference>
<keyword evidence="10" id="KW-1185">Reference proteome</keyword>
<evidence type="ECO:0000256" key="4">
    <source>
        <dbReference type="ARBA" id="ARBA00022741"/>
    </source>
</evidence>
<name>A0A8R1WP37_BOMMO</name>
<dbReference type="AlphaFoldDB" id="A0A8R1WP37"/>
<dbReference type="GO" id="GO:0046872">
    <property type="term" value="F:metal ion binding"/>
    <property type="evidence" value="ECO:0007669"/>
    <property type="project" value="UniProtKB-KW"/>
</dbReference>
<dbReference type="GO" id="GO:0006196">
    <property type="term" value="P:AMP catabolic process"/>
    <property type="evidence" value="ECO:0007669"/>
    <property type="project" value="TreeGrafter"/>
</dbReference>
<dbReference type="InterPro" id="IPR008334">
    <property type="entry name" value="5'-Nucleotdase_C"/>
</dbReference>
<dbReference type="RefSeq" id="XP_004928858.1">
    <property type="nucleotide sequence ID" value="XM_004928801.5"/>
</dbReference>
<dbReference type="SUPFAM" id="SSF55816">
    <property type="entry name" value="5'-nucleotidase (syn. UDP-sugar hydrolase), C-terminal domain"/>
    <property type="match status" value="1"/>
</dbReference>
<dbReference type="OrthoDB" id="7722975at2759"/>
<evidence type="ECO:0000256" key="2">
    <source>
        <dbReference type="ARBA" id="ARBA00022723"/>
    </source>
</evidence>
<dbReference type="Pfam" id="PF00149">
    <property type="entry name" value="Metallophos"/>
    <property type="match status" value="1"/>
</dbReference>
<dbReference type="GO" id="GO:0000166">
    <property type="term" value="F:nucleotide binding"/>
    <property type="evidence" value="ECO:0007669"/>
    <property type="project" value="UniProtKB-KW"/>
</dbReference>
<feature type="domain" description="Calcineurin-like phosphoesterase" evidence="7">
    <location>
        <begin position="26"/>
        <end position="240"/>
    </location>
</feature>
<dbReference type="PANTHER" id="PTHR11575:SF32">
    <property type="entry name" value="APYRASE-LIKE PROTEIN"/>
    <property type="match status" value="1"/>
</dbReference>
<feature type="signal peptide" evidence="6">
    <location>
        <begin position="1"/>
        <end position="17"/>
    </location>
</feature>
<evidence type="ECO:0000313" key="9">
    <source>
        <dbReference type="EnsemblMetazoa" id="XP_004928858.1"/>
    </source>
</evidence>
<feature type="chain" id="PRO_5035959877" description="Apyrase" evidence="6">
    <location>
        <begin position="18"/>
        <end position="539"/>
    </location>
</feature>
<evidence type="ECO:0000256" key="3">
    <source>
        <dbReference type="ARBA" id="ARBA00022729"/>
    </source>
</evidence>
<protein>
    <recommendedName>
        <fullName evidence="11">Apyrase</fullName>
    </recommendedName>
</protein>
<dbReference type="PRINTS" id="PR01607">
    <property type="entry name" value="APYRASEFAMLY"/>
</dbReference>
<evidence type="ECO:0000259" key="8">
    <source>
        <dbReference type="Pfam" id="PF02872"/>
    </source>
</evidence>
<sequence length="539" mass="60112">MTVFNIVFVFLFLRTQAVDIDTFPLHIVHYNDFHARFEETSLQFPMCRNNDTQCLGGFARLYHEITTLVKAYPETLVLNAGDVFQGTYWYTLLKWNVTQKFINLLPNDVHAIGNHEFDDGVADLSRYIATLRAPVVAANIDISDVPSLQGIIKPHVVVTKNGRNIGVIGLITTETPIASKSENVKFLDSIPVVEREAKLLKDKGVDIIIVLSHCGLDVDKEIARTVGENIDVIVGGHTHSLLWNGESPSKEKVAGPYPILVEATQGCDHQVIIVTASSFTKYLGNITVFFDKSGEVVDFEGSPIFLNRSIPEDPAILSLLQPYKKKLHSLVDEEIGYSNQILSDYNCSAHECILGNIVADGCWRATVAKYPTNLTTIAFLLRNNIRSPLPSGKLTRATALNIFPFSNELIALEIQGRYILEALRKCFSKSYNSVPFSGPWVPQFSGMRITVNTTLPRNVASVLVKRGDVYRPLDPDEVYQLATLDYFLMGGAGFTMLKENSRNPKHVGKMLKVFEDIIKEISPIDESQHSLDGRLKLIE</sequence>
<dbReference type="GO" id="GO:0005886">
    <property type="term" value="C:plasma membrane"/>
    <property type="evidence" value="ECO:0007669"/>
    <property type="project" value="TreeGrafter"/>
</dbReference>
<evidence type="ECO:0000256" key="6">
    <source>
        <dbReference type="RuleBase" id="RU362119"/>
    </source>
</evidence>
<reference evidence="10" key="1">
    <citation type="journal article" date="2008" name="Insect Biochem. Mol. Biol.">
        <title>The genome of a lepidopteran model insect, the silkworm Bombyx mori.</title>
        <authorList>
            <consortium name="International Silkworm Genome Consortium"/>
        </authorList>
    </citation>
    <scope>NUCLEOTIDE SEQUENCE [LARGE SCALE GENOMIC DNA]</scope>
    <source>
        <strain evidence="10">p50T</strain>
    </source>
</reference>
<dbReference type="InterPro" id="IPR029052">
    <property type="entry name" value="Metallo-depent_PP-like"/>
</dbReference>
<dbReference type="CDD" id="cd07409">
    <property type="entry name" value="MPP_CD73_N"/>
    <property type="match status" value="1"/>
</dbReference>
<dbReference type="Gene3D" id="3.60.21.10">
    <property type="match status" value="1"/>
</dbReference>
<evidence type="ECO:0008006" key="11">
    <source>
        <dbReference type="Google" id="ProtNLM"/>
    </source>
</evidence>
<accession>A0A8R1WP37</accession>
<comment type="similarity">
    <text evidence="1 6">Belongs to the 5'-nucleotidase family.</text>
</comment>
<dbReference type="PANTHER" id="PTHR11575">
    <property type="entry name" value="5'-NUCLEOTIDASE-RELATED"/>
    <property type="match status" value="1"/>
</dbReference>
<reference evidence="9" key="2">
    <citation type="submission" date="2022-06" db="UniProtKB">
        <authorList>
            <consortium name="EnsemblMetazoa"/>
        </authorList>
    </citation>
    <scope>IDENTIFICATION</scope>
    <source>
        <strain evidence="9">p50T (Dazao)</strain>
    </source>
</reference>
<dbReference type="Gene3D" id="3.90.780.10">
    <property type="entry name" value="5'-Nucleotidase, C-terminal domain"/>
    <property type="match status" value="1"/>
</dbReference>
<dbReference type="GO" id="GO:0008253">
    <property type="term" value="F:5'-nucleotidase activity"/>
    <property type="evidence" value="ECO:0007669"/>
    <property type="project" value="TreeGrafter"/>
</dbReference>
<proteinExistence type="inferred from homology"/>
<dbReference type="Pfam" id="PF02872">
    <property type="entry name" value="5_nucleotid_C"/>
    <property type="match status" value="1"/>
</dbReference>
<keyword evidence="4 6" id="KW-0547">Nucleotide-binding</keyword>
<evidence type="ECO:0000313" key="10">
    <source>
        <dbReference type="Proteomes" id="UP000005204"/>
    </source>
</evidence>
<evidence type="ECO:0000256" key="1">
    <source>
        <dbReference type="ARBA" id="ARBA00006654"/>
    </source>
</evidence>
<dbReference type="KEGG" id="bmor:101744472"/>
<organism evidence="9 10">
    <name type="scientific">Bombyx mori</name>
    <name type="common">Silk moth</name>
    <dbReference type="NCBI Taxonomy" id="7091"/>
    <lineage>
        <taxon>Eukaryota</taxon>
        <taxon>Metazoa</taxon>
        <taxon>Ecdysozoa</taxon>
        <taxon>Arthropoda</taxon>
        <taxon>Hexapoda</taxon>
        <taxon>Insecta</taxon>
        <taxon>Pterygota</taxon>
        <taxon>Neoptera</taxon>
        <taxon>Endopterygota</taxon>
        <taxon>Lepidoptera</taxon>
        <taxon>Glossata</taxon>
        <taxon>Ditrysia</taxon>
        <taxon>Bombycoidea</taxon>
        <taxon>Bombycidae</taxon>
        <taxon>Bombycinae</taxon>
        <taxon>Bombyx</taxon>
    </lineage>
</organism>
<evidence type="ECO:0000256" key="5">
    <source>
        <dbReference type="ARBA" id="ARBA00022801"/>
    </source>
</evidence>
<evidence type="ECO:0000259" key="7">
    <source>
        <dbReference type="Pfam" id="PF00149"/>
    </source>
</evidence>
<feature type="domain" description="5'-Nucleotidase C-terminal" evidence="8">
    <location>
        <begin position="336"/>
        <end position="499"/>
    </location>
</feature>
<dbReference type="GeneID" id="101744472"/>
<dbReference type="InterPro" id="IPR036907">
    <property type="entry name" value="5'-Nucleotdase_C_sf"/>
</dbReference>
<dbReference type="InterPro" id="IPR004843">
    <property type="entry name" value="Calcineurin-like_PHP"/>
</dbReference>
<keyword evidence="2" id="KW-0479">Metal-binding</keyword>
<dbReference type="FunFam" id="3.60.21.10:FF:000020">
    <property type="entry name" value="NT5E isoform 4"/>
    <property type="match status" value="1"/>
</dbReference>
<keyword evidence="5 6" id="KW-0378">Hydrolase</keyword>
<dbReference type="InterPro" id="IPR006179">
    <property type="entry name" value="5_nucleotidase/apyrase"/>
</dbReference>